<reference evidence="1" key="1">
    <citation type="submission" date="2021-05" db="EMBL/GenBank/DDBJ databases">
        <authorList>
            <person name="Scholz U."/>
            <person name="Mascher M."/>
            <person name="Fiebig A."/>
        </authorList>
    </citation>
    <scope>NUCLEOTIDE SEQUENCE [LARGE SCALE GENOMIC DNA]</scope>
</reference>
<evidence type="ECO:0000313" key="2">
    <source>
        <dbReference type="Proteomes" id="UP001732700"/>
    </source>
</evidence>
<protein>
    <submittedName>
        <fullName evidence="1">Uncharacterized protein</fullName>
    </submittedName>
</protein>
<evidence type="ECO:0000313" key="1">
    <source>
        <dbReference type="EnsemblPlants" id="AVESA.00010b.r2.3DG0519860.1.CDS"/>
    </source>
</evidence>
<dbReference type="Proteomes" id="UP001732700">
    <property type="component" value="Chromosome 3D"/>
</dbReference>
<proteinExistence type="predicted"/>
<name>A0ACD5VZ05_AVESA</name>
<dbReference type="EnsemblPlants" id="AVESA.00010b.r2.3DG0519860.1">
    <property type="protein sequence ID" value="AVESA.00010b.r2.3DG0519860.1.CDS"/>
    <property type="gene ID" value="AVESA.00010b.r2.3DG0519860"/>
</dbReference>
<sequence length="288" mass="31114">MSSTMLATGMFSQMQLPYGIASLKGRLPALTDAVGHVPSFSRLSPPMAMDFFGVFDGSFGAYSARHQVERLHVAVAVAQGIEDDLAAEAPRFLEFPQDVVGWWRKTVLDAFRLVDDELVAKAVGGVALGSPTVMALVLSDYLVVANRGATCGAVIYRGEEAVQLTSEPRPEKEGQNAENPGGHVVGSTSNLEDHMTTSHAILFKPYDPIPEVLVVDRKPQDKFLILASSGVWDHVTPLEACSFIQTRLCTSPITIPLTIIAKELAELAMCNGSRRNATVTIIPFNNFV</sequence>
<reference evidence="1" key="2">
    <citation type="submission" date="2025-09" db="UniProtKB">
        <authorList>
            <consortium name="EnsemblPlants"/>
        </authorList>
    </citation>
    <scope>IDENTIFICATION</scope>
</reference>
<keyword evidence="2" id="KW-1185">Reference proteome</keyword>
<organism evidence="1 2">
    <name type="scientific">Avena sativa</name>
    <name type="common">Oat</name>
    <dbReference type="NCBI Taxonomy" id="4498"/>
    <lineage>
        <taxon>Eukaryota</taxon>
        <taxon>Viridiplantae</taxon>
        <taxon>Streptophyta</taxon>
        <taxon>Embryophyta</taxon>
        <taxon>Tracheophyta</taxon>
        <taxon>Spermatophyta</taxon>
        <taxon>Magnoliopsida</taxon>
        <taxon>Liliopsida</taxon>
        <taxon>Poales</taxon>
        <taxon>Poaceae</taxon>
        <taxon>BOP clade</taxon>
        <taxon>Pooideae</taxon>
        <taxon>Poodae</taxon>
        <taxon>Poeae</taxon>
        <taxon>Poeae Chloroplast Group 1 (Aveneae type)</taxon>
        <taxon>Aveninae</taxon>
        <taxon>Avena</taxon>
    </lineage>
</organism>
<accession>A0ACD5VZ05</accession>